<evidence type="ECO:0000256" key="2">
    <source>
        <dbReference type="SAM" id="Phobius"/>
    </source>
</evidence>
<feature type="region of interest" description="Disordered" evidence="1">
    <location>
        <begin position="1"/>
        <end position="30"/>
    </location>
</feature>
<feature type="transmembrane region" description="Helical" evidence="2">
    <location>
        <begin position="168"/>
        <end position="189"/>
    </location>
</feature>
<evidence type="ECO:0000259" key="3">
    <source>
        <dbReference type="Pfam" id="PF02517"/>
    </source>
</evidence>
<feature type="transmembrane region" description="Helical" evidence="2">
    <location>
        <begin position="45"/>
        <end position="66"/>
    </location>
</feature>
<name>A0A7W7ZGQ5_9BACT</name>
<evidence type="ECO:0000313" key="4">
    <source>
        <dbReference type="EMBL" id="MBB5059619.1"/>
    </source>
</evidence>
<feature type="transmembrane region" description="Helical" evidence="2">
    <location>
        <begin position="128"/>
        <end position="148"/>
    </location>
</feature>
<dbReference type="GO" id="GO:0004175">
    <property type="term" value="F:endopeptidase activity"/>
    <property type="evidence" value="ECO:0007669"/>
    <property type="project" value="UniProtKB-ARBA"/>
</dbReference>
<accession>A0A7W7ZGQ5</accession>
<evidence type="ECO:0000256" key="1">
    <source>
        <dbReference type="SAM" id="MobiDB-lite"/>
    </source>
</evidence>
<dbReference type="Pfam" id="PF02517">
    <property type="entry name" value="Rce1-like"/>
    <property type="match status" value="2"/>
</dbReference>
<proteinExistence type="predicted"/>
<gene>
    <name evidence="4" type="ORF">HDF16_004345</name>
</gene>
<dbReference type="AlphaFoldDB" id="A0A7W7ZGQ5"/>
<feature type="compositionally biased region" description="Acidic residues" evidence="1">
    <location>
        <begin position="1"/>
        <end position="11"/>
    </location>
</feature>
<feature type="domain" description="CAAX prenyl protease 2/Lysostaphin resistance protein A-like" evidence="3">
    <location>
        <begin position="248"/>
        <end position="308"/>
    </location>
</feature>
<dbReference type="RefSeq" id="WP_184221289.1">
    <property type="nucleotide sequence ID" value="NZ_JACHIP010000006.1"/>
</dbReference>
<dbReference type="EMBL" id="JACHIP010000006">
    <property type="protein sequence ID" value="MBB5059619.1"/>
    <property type="molecule type" value="Genomic_DNA"/>
</dbReference>
<evidence type="ECO:0000313" key="5">
    <source>
        <dbReference type="Proteomes" id="UP000540989"/>
    </source>
</evidence>
<comment type="caution">
    <text evidence="4">The sequence shown here is derived from an EMBL/GenBank/DDBJ whole genome shotgun (WGS) entry which is preliminary data.</text>
</comment>
<keyword evidence="2" id="KW-0472">Membrane</keyword>
<dbReference type="GO" id="GO:0080120">
    <property type="term" value="P:CAAX-box protein maturation"/>
    <property type="evidence" value="ECO:0007669"/>
    <property type="project" value="UniProtKB-ARBA"/>
</dbReference>
<reference evidence="4 5" key="1">
    <citation type="submission" date="2020-08" db="EMBL/GenBank/DDBJ databases">
        <title>Genomic Encyclopedia of Type Strains, Phase IV (KMG-V): Genome sequencing to study the core and pangenomes of soil and plant-associated prokaryotes.</title>
        <authorList>
            <person name="Whitman W."/>
        </authorList>
    </citation>
    <scope>NUCLEOTIDE SEQUENCE [LARGE SCALE GENOMIC DNA]</scope>
    <source>
        <strain evidence="4 5">M8UP14</strain>
    </source>
</reference>
<feature type="transmembrane region" description="Helical" evidence="2">
    <location>
        <begin position="242"/>
        <end position="264"/>
    </location>
</feature>
<keyword evidence="2" id="KW-0812">Transmembrane</keyword>
<keyword evidence="5" id="KW-1185">Reference proteome</keyword>
<feature type="transmembrane region" description="Helical" evidence="2">
    <location>
        <begin position="270"/>
        <end position="289"/>
    </location>
</feature>
<feature type="domain" description="CAAX prenyl protease 2/Lysostaphin resistance protein A-like" evidence="3">
    <location>
        <begin position="165"/>
        <end position="213"/>
    </location>
</feature>
<sequence>MSGEFNEDAPVSEDLKREASQEGPDLWTSFTDDGPSSRVPHIGHVLLLLAITVLLFFLAQVVLAAFAHSATGASAATRLIQPKRQLVAQAGVYLAALGVSFAVFPVFFERGFLAGINWDGRTAMRHGFRLVPLGLAVGLAVQAVSSLIPMPKSLPMDDFFRTPSDVWIVAFFGTLLAPLFEEIVFRGFLLPAFAIGFDWIHATLRYSATIFAAKLAGAEPPRHLATFPEDAHAGLDGETGNLFFRSQTAVVTASVASSVLFALLHAEQIAHAWGGVAVLFFVSLILTTIRVRSKSVACSTIVHASYNLSVFITIFVATGGFRHLDRMAK</sequence>
<feature type="transmembrane region" description="Helical" evidence="2">
    <location>
        <begin position="301"/>
        <end position="321"/>
    </location>
</feature>
<dbReference type="Proteomes" id="UP000540989">
    <property type="component" value="Unassembled WGS sequence"/>
</dbReference>
<dbReference type="InterPro" id="IPR003675">
    <property type="entry name" value="Rce1/LyrA-like_dom"/>
</dbReference>
<keyword evidence="2" id="KW-1133">Transmembrane helix</keyword>
<protein>
    <recommendedName>
        <fullName evidence="3">CAAX prenyl protease 2/Lysostaphin resistance protein A-like domain-containing protein</fullName>
    </recommendedName>
</protein>
<feature type="transmembrane region" description="Helical" evidence="2">
    <location>
        <begin position="86"/>
        <end position="108"/>
    </location>
</feature>
<organism evidence="4 5">
    <name type="scientific">Granulicella aggregans</name>
    <dbReference type="NCBI Taxonomy" id="474949"/>
    <lineage>
        <taxon>Bacteria</taxon>
        <taxon>Pseudomonadati</taxon>
        <taxon>Acidobacteriota</taxon>
        <taxon>Terriglobia</taxon>
        <taxon>Terriglobales</taxon>
        <taxon>Acidobacteriaceae</taxon>
        <taxon>Granulicella</taxon>
    </lineage>
</organism>